<dbReference type="Gene3D" id="1.20.1280.50">
    <property type="match status" value="1"/>
</dbReference>
<dbReference type="EMBL" id="JAVLET010000004">
    <property type="protein sequence ID" value="KAL0470444.1"/>
    <property type="molecule type" value="Genomic_DNA"/>
</dbReference>
<evidence type="ECO:0000313" key="2">
    <source>
        <dbReference type="Proteomes" id="UP001451303"/>
    </source>
</evidence>
<protein>
    <recommendedName>
        <fullName evidence="3">F-box domain-containing protein</fullName>
    </recommendedName>
</protein>
<comment type="caution">
    <text evidence="1">The sequence shown here is derived from an EMBL/GenBank/DDBJ whole genome shotgun (WGS) entry which is preliminary data.</text>
</comment>
<sequence>MSRVKRTRLDAGFSDTPSAIPEAMENALAQQFEALGPNVGLRLANLRSLLSSLTPRETRFMRLHLQSLPAPADIISSFPADILVGISPYLSALDIVNILAVSKAWRQAWSQRHVVRALAKHHMPNFLRLYAHRNRLQSPEDCTNQNLFDSLYWAARKFSIRQQGLFQSMILNPVPWLHSVTRDRFFSLESTDGIESWHDVFPGGNFNNDFPDHATEEKAEGKPLYSFMNFLYRNGKVAWQPEDESDDNLSSLTFVDDLRSQRRKVYKVPISVVLLGCVARLEDLGSERDSVTLPSANIFKVSVEGKRAYILNDNSEVYVWTFRGGIRKVDTSAAGEDGINRIVNVVHDMEREGMFDILPHPFLDDKFYLFSLRESERMLVVHEFNHNGTLRIHTTTLPKVYSLTRKWGTGDFDFEISCDGTEPNGDEDYYRDERERHEVDPYGNYAICQFFAKGRPVKPKEFRGLYDDKWEDWNCKAYHNEDDDYCLGYTVLFNAFTASVSISPFISNIRRPNQFPPSLTFWGGQQIELIRAPTTGNDLDFCMLLVSELNGQKRIQSMDDLPVYCPSTINAAKPISVTRRVTTRLDNSPAKKMMQGHKCSNIVSRYLTERLELISCIQPQYGLDITFEYDQLRCCVNAEPTEGDGTFELKADEDFLVCVSPKGYVAWSFYHDMKDLQVKA</sequence>
<accession>A0ABR3DCQ0</accession>
<dbReference type="CDD" id="cd09917">
    <property type="entry name" value="F-box_SF"/>
    <property type="match status" value="1"/>
</dbReference>
<reference evidence="1 2" key="1">
    <citation type="submission" date="2023-09" db="EMBL/GenBank/DDBJ databases">
        <title>Multi-omics analysis of a traditional fermented food reveals byproduct-associated fungal strains for waste-to-food upcycling.</title>
        <authorList>
            <consortium name="Lawrence Berkeley National Laboratory"/>
            <person name="Rekdal V.M."/>
            <person name="Villalobos-Escobedo J.M."/>
            <person name="Rodriguez-Valeron N."/>
            <person name="Garcia M.O."/>
            <person name="Vasquez D.P."/>
            <person name="Damayanti I."/>
            <person name="Sorensen P.M."/>
            <person name="Baidoo E.E."/>
            <person name="De Carvalho A.C."/>
            <person name="Riley R."/>
            <person name="Lipzen A."/>
            <person name="He G."/>
            <person name="Yan M."/>
            <person name="Haridas S."/>
            <person name="Daum C."/>
            <person name="Yoshinaga Y."/>
            <person name="Ng V."/>
            <person name="Grigoriev I.V."/>
            <person name="Munk R."/>
            <person name="Nuraida L."/>
            <person name="Wijaya C.H."/>
            <person name="Morales P.-C."/>
            <person name="Keasling J.D."/>
        </authorList>
    </citation>
    <scope>NUCLEOTIDE SEQUENCE [LARGE SCALE GENOMIC DNA]</scope>
    <source>
        <strain evidence="1 2">FGSC 2613</strain>
    </source>
</reference>
<gene>
    <name evidence="1" type="ORF">QR685DRAFT_597087</name>
</gene>
<organism evidence="1 2">
    <name type="scientific">Neurospora intermedia</name>
    <dbReference type="NCBI Taxonomy" id="5142"/>
    <lineage>
        <taxon>Eukaryota</taxon>
        <taxon>Fungi</taxon>
        <taxon>Dikarya</taxon>
        <taxon>Ascomycota</taxon>
        <taxon>Pezizomycotina</taxon>
        <taxon>Sordariomycetes</taxon>
        <taxon>Sordariomycetidae</taxon>
        <taxon>Sordariales</taxon>
        <taxon>Sordariaceae</taxon>
        <taxon>Neurospora</taxon>
    </lineage>
</organism>
<dbReference type="Proteomes" id="UP001451303">
    <property type="component" value="Unassembled WGS sequence"/>
</dbReference>
<evidence type="ECO:0000313" key="1">
    <source>
        <dbReference type="EMBL" id="KAL0470444.1"/>
    </source>
</evidence>
<proteinExistence type="predicted"/>
<evidence type="ECO:0008006" key="3">
    <source>
        <dbReference type="Google" id="ProtNLM"/>
    </source>
</evidence>
<name>A0ABR3DCQ0_NEUIN</name>
<dbReference type="InterPro" id="IPR036047">
    <property type="entry name" value="F-box-like_dom_sf"/>
</dbReference>
<dbReference type="SUPFAM" id="SSF81383">
    <property type="entry name" value="F-box domain"/>
    <property type="match status" value="1"/>
</dbReference>
<keyword evidence="2" id="KW-1185">Reference proteome</keyword>